<organism evidence="1 2">
    <name type="scientific">Agrocybe chaxingu</name>
    <dbReference type="NCBI Taxonomy" id="84603"/>
    <lineage>
        <taxon>Eukaryota</taxon>
        <taxon>Fungi</taxon>
        <taxon>Dikarya</taxon>
        <taxon>Basidiomycota</taxon>
        <taxon>Agaricomycotina</taxon>
        <taxon>Agaricomycetes</taxon>
        <taxon>Agaricomycetidae</taxon>
        <taxon>Agaricales</taxon>
        <taxon>Agaricineae</taxon>
        <taxon>Strophariaceae</taxon>
        <taxon>Agrocybe</taxon>
    </lineage>
</organism>
<proteinExistence type="predicted"/>
<sequence>MALSPSTANMKTSAQQYKRDETLRKYYNKNCEVLCVASRQRASRSRASETPEQTAIRKARHREAAAKYQAKNRKTLLFKEWLRRNEDRLVMEKKATEEGNVISAMWVSAMTARIERMGLEN</sequence>
<gene>
    <name evidence="1" type="ORF">NLJ89_g8321</name>
</gene>
<protein>
    <submittedName>
        <fullName evidence="1">Uncharacterized protein</fullName>
    </submittedName>
</protein>
<dbReference type="Proteomes" id="UP001148786">
    <property type="component" value="Unassembled WGS sequence"/>
</dbReference>
<keyword evidence="2" id="KW-1185">Reference proteome</keyword>
<dbReference type="EMBL" id="JANKHO010001106">
    <property type="protein sequence ID" value="KAJ3503691.1"/>
    <property type="molecule type" value="Genomic_DNA"/>
</dbReference>
<accession>A0A9W8JVN2</accession>
<comment type="caution">
    <text evidence="1">The sequence shown here is derived from an EMBL/GenBank/DDBJ whole genome shotgun (WGS) entry which is preliminary data.</text>
</comment>
<name>A0A9W8JVN2_9AGAR</name>
<reference evidence="1" key="1">
    <citation type="submission" date="2022-07" db="EMBL/GenBank/DDBJ databases">
        <title>Genome Sequence of Agrocybe chaxingu.</title>
        <authorList>
            <person name="Buettner E."/>
        </authorList>
    </citation>
    <scope>NUCLEOTIDE SEQUENCE</scope>
    <source>
        <strain evidence="1">MP-N11</strain>
    </source>
</reference>
<evidence type="ECO:0000313" key="1">
    <source>
        <dbReference type="EMBL" id="KAJ3503691.1"/>
    </source>
</evidence>
<evidence type="ECO:0000313" key="2">
    <source>
        <dbReference type="Proteomes" id="UP001148786"/>
    </source>
</evidence>
<dbReference type="AlphaFoldDB" id="A0A9W8JVN2"/>